<feature type="transmembrane region" description="Helical" evidence="6">
    <location>
        <begin position="123"/>
        <end position="141"/>
    </location>
</feature>
<feature type="transmembrane region" description="Helical" evidence="6">
    <location>
        <begin position="222"/>
        <end position="241"/>
    </location>
</feature>
<feature type="transmembrane region" description="Helical" evidence="6">
    <location>
        <begin position="148"/>
        <end position="170"/>
    </location>
</feature>
<accession>A0ABP6S0B2</accession>
<feature type="transmembrane region" description="Helical" evidence="6">
    <location>
        <begin position="96"/>
        <end position="117"/>
    </location>
</feature>
<gene>
    <name evidence="8" type="ORF">GCM10020366_61700</name>
</gene>
<reference evidence="9" key="1">
    <citation type="journal article" date="2019" name="Int. J. Syst. Evol. Microbiol.">
        <title>The Global Catalogue of Microorganisms (GCM) 10K type strain sequencing project: providing services to taxonomists for standard genome sequencing and annotation.</title>
        <authorList>
            <consortium name="The Broad Institute Genomics Platform"/>
            <consortium name="The Broad Institute Genome Sequencing Center for Infectious Disease"/>
            <person name="Wu L."/>
            <person name="Ma J."/>
        </authorList>
    </citation>
    <scope>NUCLEOTIDE SEQUENCE [LARGE SCALE GENOMIC DNA]</scope>
    <source>
        <strain evidence="9">JCM 9687</strain>
    </source>
</reference>
<dbReference type="InterPro" id="IPR049453">
    <property type="entry name" value="Memb_transporter_dom"/>
</dbReference>
<keyword evidence="4 6" id="KW-0472">Membrane</keyword>
<dbReference type="Proteomes" id="UP001500483">
    <property type="component" value="Unassembled WGS sequence"/>
</dbReference>
<keyword evidence="3 6" id="KW-1133">Transmembrane helix</keyword>
<keyword evidence="9" id="KW-1185">Reference proteome</keyword>
<evidence type="ECO:0000256" key="1">
    <source>
        <dbReference type="ARBA" id="ARBA00004141"/>
    </source>
</evidence>
<evidence type="ECO:0000256" key="6">
    <source>
        <dbReference type="SAM" id="Phobius"/>
    </source>
</evidence>
<proteinExistence type="predicted"/>
<feature type="region of interest" description="Disordered" evidence="5">
    <location>
        <begin position="1"/>
        <end position="35"/>
    </location>
</feature>
<evidence type="ECO:0000256" key="3">
    <source>
        <dbReference type="ARBA" id="ARBA00022989"/>
    </source>
</evidence>
<feature type="domain" description="Integral membrane bound transporter" evidence="7">
    <location>
        <begin position="112"/>
        <end position="235"/>
    </location>
</feature>
<evidence type="ECO:0000313" key="9">
    <source>
        <dbReference type="Proteomes" id="UP001500483"/>
    </source>
</evidence>
<sequence length="447" mass="46800">MTSRAGGPGNRDLPRGAAGLEGVGSSQAPGTARTRPWATRYLGVPAVRRTGPDRAGLDRPEPAAVVAHRCRCTIVVAENGRVHRVRQELSRRLRRLFRSGVPIVQCAVAAGLAWAVAKSLVGHPAPFFAPIAAVVSLGVSLGQRLRRALELVVGVSIGIGVGDILISAIGTGPWQIALVVALAMSTAVLADSGAIIVLQAASSSVLVATLLPPASAGGLTRMIDAAVGGLIGFAVAALLPANPLAVAHRNGRLVLGALTDGLRGVAWAVSRRDTDVASDTLAKVRKSQELVDEFRTALDAGGEIAKIAPIRWRRRGDLKRYEAAATPIDRALRNTRVLARRAMSALRDDEPVPRPLPGLLEELAGSVVLLRDELAGGNEPLQAREAARAVARKSSVELLGEGDFSMQVVVLQVRSIAVDLLQATGLTRTEAIAALPPLHPRRGDDHS</sequence>
<feature type="transmembrane region" description="Helical" evidence="6">
    <location>
        <begin position="176"/>
        <end position="201"/>
    </location>
</feature>
<dbReference type="EMBL" id="BAAAYK010000038">
    <property type="protein sequence ID" value="GAA3364713.1"/>
    <property type="molecule type" value="Genomic_DNA"/>
</dbReference>
<keyword evidence="2 6" id="KW-0812">Transmembrane</keyword>
<comment type="subcellular location">
    <subcellularLocation>
        <location evidence="1">Membrane</location>
        <topology evidence="1">Multi-pass membrane protein</topology>
    </subcellularLocation>
</comment>
<dbReference type="Pfam" id="PF13515">
    <property type="entry name" value="FUSC_2"/>
    <property type="match status" value="1"/>
</dbReference>
<evidence type="ECO:0000256" key="5">
    <source>
        <dbReference type="SAM" id="MobiDB-lite"/>
    </source>
</evidence>
<evidence type="ECO:0000313" key="8">
    <source>
        <dbReference type="EMBL" id="GAA3364713.1"/>
    </source>
</evidence>
<name>A0ABP6S0B2_9PSEU</name>
<organism evidence="8 9">
    <name type="scientific">Saccharopolyspora gregorii</name>
    <dbReference type="NCBI Taxonomy" id="33914"/>
    <lineage>
        <taxon>Bacteria</taxon>
        <taxon>Bacillati</taxon>
        <taxon>Actinomycetota</taxon>
        <taxon>Actinomycetes</taxon>
        <taxon>Pseudonocardiales</taxon>
        <taxon>Pseudonocardiaceae</taxon>
        <taxon>Saccharopolyspora</taxon>
    </lineage>
</organism>
<comment type="caution">
    <text evidence="8">The sequence shown here is derived from an EMBL/GenBank/DDBJ whole genome shotgun (WGS) entry which is preliminary data.</text>
</comment>
<evidence type="ECO:0000256" key="4">
    <source>
        <dbReference type="ARBA" id="ARBA00023136"/>
    </source>
</evidence>
<protein>
    <submittedName>
        <fullName evidence="8">Aromatic acid exporter family protein</fullName>
    </submittedName>
</protein>
<evidence type="ECO:0000259" key="7">
    <source>
        <dbReference type="Pfam" id="PF13515"/>
    </source>
</evidence>
<evidence type="ECO:0000256" key="2">
    <source>
        <dbReference type="ARBA" id="ARBA00022692"/>
    </source>
</evidence>